<comment type="caution">
    <text evidence="1">The sequence shown here is derived from an EMBL/GenBank/DDBJ whole genome shotgun (WGS) entry which is preliminary data.</text>
</comment>
<dbReference type="AlphaFoldDB" id="A0AA43RLE0"/>
<proteinExistence type="predicted"/>
<dbReference type="EMBL" id="JAUMVS010000377">
    <property type="protein sequence ID" value="MDO4842931.1"/>
    <property type="molecule type" value="Genomic_DNA"/>
</dbReference>
<protein>
    <submittedName>
        <fullName evidence="1">Uncharacterized protein</fullName>
    </submittedName>
</protein>
<evidence type="ECO:0000313" key="1">
    <source>
        <dbReference type="EMBL" id="MDO4842931.1"/>
    </source>
</evidence>
<gene>
    <name evidence="1" type="ORF">Q3982_09670</name>
</gene>
<sequence length="183" mass="21311">MQTLASAINQEFSCKSSNVKPHKVTCEEDYLRIQAEVKAWKSKIKMQAKQVVKNEVKVEVFNKSGMSHDEINAARQKVYDTERLRLKALPPEKLLDVQKAFLRRGNLQDKMDSTWYEEELSKAAGLGTLFYEPSAEDRREAERDKRYSLYKNSEIDKQFWDARNDNEIANKISDGVKKNQIVY</sequence>
<reference evidence="1" key="1">
    <citation type="submission" date="2023-07" db="EMBL/GenBank/DDBJ databases">
        <title>Between Cages and Wild: Unraveling the Impact of Captivity on Animal Microbiomes and Antimicrobial Resistance.</title>
        <authorList>
            <person name="Schmartz G.P."/>
            <person name="Rehner J."/>
            <person name="Schuff M.J."/>
            <person name="Becker S.L."/>
            <person name="Kravczyk M."/>
            <person name="Gurevich A."/>
            <person name="Francke R."/>
            <person name="Mueller R."/>
            <person name="Keller V."/>
            <person name="Keller A."/>
        </authorList>
    </citation>
    <scope>NUCLEOTIDE SEQUENCE</scope>
    <source>
        <strain evidence="1">S12M_St_49</strain>
    </source>
</reference>
<dbReference type="Proteomes" id="UP001168575">
    <property type="component" value="Unassembled WGS sequence"/>
</dbReference>
<organism evidence="1 2">
    <name type="scientific">Phoenicibacter congonensis</name>
    <dbReference type="NCBI Taxonomy" id="1944646"/>
    <lineage>
        <taxon>Bacteria</taxon>
        <taxon>Bacillati</taxon>
        <taxon>Actinomycetota</taxon>
        <taxon>Coriobacteriia</taxon>
        <taxon>Eggerthellales</taxon>
        <taxon>Eggerthellaceae</taxon>
        <taxon>Phoenicibacter</taxon>
    </lineage>
</organism>
<evidence type="ECO:0000313" key="2">
    <source>
        <dbReference type="Proteomes" id="UP001168575"/>
    </source>
</evidence>
<accession>A0AA43RLE0</accession>
<name>A0AA43RLE0_9ACTN</name>
<keyword evidence="2" id="KW-1185">Reference proteome</keyword>
<feature type="non-terminal residue" evidence="1">
    <location>
        <position position="183"/>
    </location>
</feature>